<reference evidence="2" key="2">
    <citation type="submission" date="2019-02" db="EMBL/GenBank/DDBJ databases">
        <title>Opniocepnalus argus Var Kimnra genome.</title>
        <authorList>
            <person name="Zhou C."/>
            <person name="Xiao S."/>
        </authorList>
    </citation>
    <scope>NUCLEOTIDE SEQUENCE [LARGE SCALE GENOMIC DNA]</scope>
</reference>
<sequence length="78" mass="9270">MIISITTHLTHSCVWGRLLMSLQMRVLAFIIHINCLPLFTGEHLCQSFNLKYHLCSFRLEQVRRKLELDDYFTLLHLP</sequence>
<accession>A0A6G1QI22</accession>
<evidence type="ECO:0000313" key="2">
    <source>
        <dbReference type="Proteomes" id="UP000503349"/>
    </source>
</evidence>
<keyword evidence="2" id="KW-1185">Reference proteome</keyword>
<dbReference type="Proteomes" id="UP000503349">
    <property type="component" value="Chromosome 17"/>
</dbReference>
<reference evidence="1 2" key="1">
    <citation type="submission" date="2019-02" db="EMBL/GenBank/DDBJ databases">
        <title>Opniocepnalus argus genome.</title>
        <authorList>
            <person name="Zhou C."/>
            <person name="Xiao S."/>
        </authorList>
    </citation>
    <scope>NUCLEOTIDE SEQUENCE [LARGE SCALE GENOMIC DNA]</scope>
    <source>
        <strain evidence="1">OARG1902GOOAL</strain>
        <tissue evidence="1">Muscle</tissue>
    </source>
</reference>
<name>A0A6G1QI22_CHAAH</name>
<evidence type="ECO:0000313" key="1">
    <source>
        <dbReference type="EMBL" id="KAF3701746.1"/>
    </source>
</evidence>
<protein>
    <submittedName>
        <fullName evidence="1">Uncharacterized protein</fullName>
    </submittedName>
</protein>
<proteinExistence type="predicted"/>
<organism evidence="1 2">
    <name type="scientific">Channa argus</name>
    <name type="common">Northern snakehead</name>
    <name type="synonym">Ophicephalus argus</name>
    <dbReference type="NCBI Taxonomy" id="215402"/>
    <lineage>
        <taxon>Eukaryota</taxon>
        <taxon>Metazoa</taxon>
        <taxon>Chordata</taxon>
        <taxon>Craniata</taxon>
        <taxon>Vertebrata</taxon>
        <taxon>Euteleostomi</taxon>
        <taxon>Actinopterygii</taxon>
        <taxon>Neopterygii</taxon>
        <taxon>Teleostei</taxon>
        <taxon>Neoteleostei</taxon>
        <taxon>Acanthomorphata</taxon>
        <taxon>Anabantaria</taxon>
        <taxon>Anabantiformes</taxon>
        <taxon>Channoidei</taxon>
        <taxon>Channidae</taxon>
        <taxon>Channa</taxon>
    </lineage>
</organism>
<gene>
    <name evidence="1" type="ORF">EXN66_Car017434</name>
</gene>
<dbReference type="AlphaFoldDB" id="A0A6G1QI22"/>
<dbReference type="EMBL" id="CM015728">
    <property type="protein sequence ID" value="KAF3701746.1"/>
    <property type="molecule type" value="Genomic_DNA"/>
</dbReference>